<dbReference type="Gene3D" id="3.40.1110.10">
    <property type="entry name" value="Calcium-transporting ATPase, cytoplasmic domain N"/>
    <property type="match status" value="2"/>
</dbReference>
<dbReference type="InterPro" id="IPR059000">
    <property type="entry name" value="ATPase_P-type_domA"/>
</dbReference>
<dbReference type="InterPro" id="IPR006068">
    <property type="entry name" value="ATPase_P-typ_cation-transptr_C"/>
</dbReference>
<feature type="region of interest" description="Disordered" evidence="8">
    <location>
        <begin position="165"/>
        <end position="184"/>
    </location>
</feature>
<keyword evidence="4" id="KW-0067">ATP-binding</keyword>
<dbReference type="STRING" id="394096.DB31_8423"/>
<dbReference type="GO" id="GO:0005524">
    <property type="term" value="F:ATP binding"/>
    <property type="evidence" value="ECO:0007669"/>
    <property type="project" value="UniProtKB-KW"/>
</dbReference>
<evidence type="ECO:0000256" key="8">
    <source>
        <dbReference type="SAM" id="MobiDB-lite"/>
    </source>
</evidence>
<evidence type="ECO:0000259" key="10">
    <source>
        <dbReference type="SMART" id="SM00831"/>
    </source>
</evidence>
<dbReference type="SUPFAM" id="SSF81660">
    <property type="entry name" value="Metal cation-transporting ATPase, ATP-binding domain N"/>
    <property type="match status" value="1"/>
</dbReference>
<keyword evidence="6 9" id="KW-1133">Transmembrane helix</keyword>
<dbReference type="NCBIfam" id="TIGR01494">
    <property type="entry name" value="ATPase_P-type"/>
    <property type="match status" value="2"/>
</dbReference>
<dbReference type="SFLD" id="SFLDG00002">
    <property type="entry name" value="C1.7:_P-type_atpase_like"/>
    <property type="match status" value="1"/>
</dbReference>
<dbReference type="PRINTS" id="PR00119">
    <property type="entry name" value="CATATPASE"/>
</dbReference>
<sequence>MAVTTPLPSSEYPLPGAMNPGLTTSEAARRLLESGRNEIRREAARPRWRLFLDQFRSPMIALLIAASVASFLMGERADAIAIGIIVVLNALVGFAQEFKAEQAMQALRSMTAPRARVLRDGYPIDLPAAEIVPGDVLLLEAGDIVAADAQLLEAYSLATSEAPLTGESAPVDKSIRPTPEGTPLAQRTDRVFMGTAVSRGTGTAVVTATGMRTELGQIAHLLASAEDTETPLQQRLNRVTQALLIVCGGIVLLVAALGLLRGMGWLPVLLSSISLAVAAVPEGLPAVVTIALALGVRRMASRHALVRRLQAVETLGSATVVCTDKTGTLTTGSMAVRELWGSDEEALLRTAASCCDASLGPEGKEGTGDPTELALLRAALERGIQREQIERENPRVAVQPFDSERKRMSVLRADGVLSVKGAPEVLLSRCTSGTEGALAKAEAMASRGLRVLAVARGSGPEEERLQLLGLMGMADPPRPEAIEAVAAARAAGIRTVMITGDHPVTALAIGRELGIVREGDDPSELIHARVTAEEKLRIVRRWKERGEVVAMTGDGVNDAPALREAHIGIAMGRTGTEVTREAADIVLTDDNFATIVAAIREGRAIYENIRKTLVYLLVGNVGELLLMVIALLMGQPLPLVPLQLLWINLMTDSLPALALVMDPARLELLQAPPRRPDEPMLGGAQWRTIFAAGALEAAVVLGVFLWADPAAHLERARSLAFSTLVFAELLRSFIARSSTRIFWEVGVFTNRVLLGVILVSVLIQGALYEIPAVRTLFELVPLPWNEMVLMFALGLIPVTALELAKLVRRWIRLRRAG</sequence>
<dbReference type="PRINTS" id="PR00121">
    <property type="entry name" value="NAKATPASE"/>
</dbReference>
<feature type="transmembrane region" description="Helical" evidence="9">
    <location>
        <begin position="55"/>
        <end position="73"/>
    </location>
</feature>
<feature type="transmembrane region" description="Helical" evidence="9">
    <location>
        <begin position="684"/>
        <end position="707"/>
    </location>
</feature>
<comment type="caution">
    <text evidence="11">The sequence shown here is derived from an EMBL/GenBank/DDBJ whole genome shotgun (WGS) entry which is preliminary data.</text>
</comment>
<dbReference type="InterPro" id="IPR023298">
    <property type="entry name" value="ATPase_P-typ_TM_dom_sf"/>
</dbReference>
<dbReference type="Gene3D" id="3.40.50.1000">
    <property type="entry name" value="HAD superfamily/HAD-like"/>
    <property type="match status" value="2"/>
</dbReference>
<evidence type="ECO:0000256" key="5">
    <source>
        <dbReference type="ARBA" id="ARBA00022967"/>
    </source>
</evidence>
<keyword evidence="2 9" id="KW-0812">Transmembrane</keyword>
<gene>
    <name evidence="11" type="ORF">DB31_8423</name>
</gene>
<feature type="transmembrane region" description="Helical" evidence="9">
    <location>
        <begin position="787"/>
        <end position="807"/>
    </location>
</feature>
<dbReference type="GO" id="GO:0016887">
    <property type="term" value="F:ATP hydrolysis activity"/>
    <property type="evidence" value="ECO:0007669"/>
    <property type="project" value="InterPro"/>
</dbReference>
<keyword evidence="7 9" id="KW-0472">Membrane</keyword>
<dbReference type="SUPFAM" id="SSF81665">
    <property type="entry name" value="Calcium ATPase, transmembrane domain M"/>
    <property type="match status" value="1"/>
</dbReference>
<dbReference type="RefSeq" id="WP_044191049.1">
    <property type="nucleotide sequence ID" value="NZ_JMCB01000008.1"/>
</dbReference>
<keyword evidence="5" id="KW-1278">Translocase</keyword>
<dbReference type="PROSITE" id="PS00154">
    <property type="entry name" value="ATPASE_E1_E2"/>
    <property type="match status" value="1"/>
</dbReference>
<accession>A0A085WHA7</accession>
<feature type="transmembrane region" description="Helical" evidence="9">
    <location>
        <begin position="272"/>
        <end position="294"/>
    </location>
</feature>
<dbReference type="InterPro" id="IPR004014">
    <property type="entry name" value="ATPase_P-typ_cation-transptr_N"/>
</dbReference>
<reference evidence="11 12" key="1">
    <citation type="submission" date="2014-04" db="EMBL/GenBank/DDBJ databases">
        <title>Genome assembly of Hyalangium minutum DSM 14724.</title>
        <authorList>
            <person name="Sharma G."/>
            <person name="Subramanian S."/>
        </authorList>
    </citation>
    <scope>NUCLEOTIDE SEQUENCE [LARGE SCALE GENOMIC DNA]</scope>
    <source>
        <strain evidence="11 12">DSM 14724</strain>
    </source>
</reference>
<organism evidence="11 12">
    <name type="scientific">Hyalangium minutum</name>
    <dbReference type="NCBI Taxonomy" id="394096"/>
    <lineage>
        <taxon>Bacteria</taxon>
        <taxon>Pseudomonadati</taxon>
        <taxon>Myxococcota</taxon>
        <taxon>Myxococcia</taxon>
        <taxon>Myxococcales</taxon>
        <taxon>Cystobacterineae</taxon>
        <taxon>Archangiaceae</taxon>
        <taxon>Hyalangium</taxon>
    </lineage>
</organism>
<comment type="subcellular location">
    <subcellularLocation>
        <location evidence="1">Membrane</location>
        <topology evidence="1">Multi-pass membrane protein</topology>
    </subcellularLocation>
</comment>
<feature type="transmembrane region" description="Helical" evidence="9">
    <location>
        <begin position="613"/>
        <end position="633"/>
    </location>
</feature>
<name>A0A085WHA7_9BACT</name>
<evidence type="ECO:0000256" key="2">
    <source>
        <dbReference type="ARBA" id="ARBA00022692"/>
    </source>
</evidence>
<feature type="transmembrane region" description="Helical" evidence="9">
    <location>
        <begin position="242"/>
        <end position="260"/>
    </location>
</feature>
<dbReference type="InterPro" id="IPR018303">
    <property type="entry name" value="ATPase_P-typ_P_site"/>
</dbReference>
<feature type="transmembrane region" description="Helical" evidence="9">
    <location>
        <begin position="748"/>
        <end position="767"/>
    </location>
</feature>
<dbReference type="EMBL" id="JMCB01000008">
    <property type="protein sequence ID" value="KFE67070.1"/>
    <property type="molecule type" value="Genomic_DNA"/>
</dbReference>
<evidence type="ECO:0000313" key="11">
    <source>
        <dbReference type="EMBL" id="KFE67070.1"/>
    </source>
</evidence>
<dbReference type="SFLD" id="SFLDS00003">
    <property type="entry name" value="Haloacid_Dehalogenase"/>
    <property type="match status" value="1"/>
</dbReference>
<protein>
    <submittedName>
        <fullName evidence="11">Cation-transporting ATPase, E1-E2 family protein</fullName>
    </submittedName>
</protein>
<dbReference type="OrthoDB" id="2490525at2"/>
<dbReference type="Pfam" id="PF00690">
    <property type="entry name" value="Cation_ATPase_N"/>
    <property type="match status" value="1"/>
</dbReference>
<dbReference type="SUPFAM" id="SSF81653">
    <property type="entry name" value="Calcium ATPase, transduction domain A"/>
    <property type="match status" value="1"/>
</dbReference>
<dbReference type="AlphaFoldDB" id="A0A085WHA7"/>
<dbReference type="Gene3D" id="1.20.1110.10">
    <property type="entry name" value="Calcium-transporting ATPase, transmembrane domain"/>
    <property type="match status" value="2"/>
</dbReference>
<dbReference type="InterPro" id="IPR023214">
    <property type="entry name" value="HAD_sf"/>
</dbReference>
<feature type="domain" description="Cation-transporting P-type ATPase N-terminal" evidence="10">
    <location>
        <begin position="14"/>
        <end position="75"/>
    </location>
</feature>
<dbReference type="GO" id="GO:0016020">
    <property type="term" value="C:membrane"/>
    <property type="evidence" value="ECO:0007669"/>
    <property type="project" value="UniProtKB-SubCell"/>
</dbReference>
<dbReference type="Gene3D" id="2.70.150.10">
    <property type="entry name" value="Calcium-transporting ATPase, cytoplasmic transduction domain A"/>
    <property type="match status" value="1"/>
</dbReference>
<feature type="transmembrane region" description="Helical" evidence="9">
    <location>
        <begin position="79"/>
        <end position="98"/>
    </location>
</feature>
<dbReference type="Pfam" id="PF00702">
    <property type="entry name" value="Hydrolase"/>
    <property type="match status" value="1"/>
</dbReference>
<dbReference type="SFLD" id="SFLDF00027">
    <property type="entry name" value="p-type_atpase"/>
    <property type="match status" value="1"/>
</dbReference>
<dbReference type="Proteomes" id="UP000028725">
    <property type="component" value="Unassembled WGS sequence"/>
</dbReference>
<evidence type="ECO:0000256" key="6">
    <source>
        <dbReference type="ARBA" id="ARBA00022989"/>
    </source>
</evidence>
<feature type="region of interest" description="Disordered" evidence="8">
    <location>
        <begin position="1"/>
        <end position="20"/>
    </location>
</feature>
<dbReference type="PANTHER" id="PTHR42861">
    <property type="entry name" value="CALCIUM-TRANSPORTING ATPASE"/>
    <property type="match status" value="1"/>
</dbReference>
<dbReference type="Pfam" id="PF00122">
    <property type="entry name" value="E1-E2_ATPase"/>
    <property type="match status" value="1"/>
</dbReference>
<evidence type="ECO:0000256" key="3">
    <source>
        <dbReference type="ARBA" id="ARBA00022741"/>
    </source>
</evidence>
<keyword evidence="3" id="KW-0547">Nucleotide-binding</keyword>
<evidence type="ECO:0000256" key="9">
    <source>
        <dbReference type="SAM" id="Phobius"/>
    </source>
</evidence>
<evidence type="ECO:0000256" key="7">
    <source>
        <dbReference type="ARBA" id="ARBA00023136"/>
    </source>
</evidence>
<dbReference type="InterPro" id="IPR008250">
    <property type="entry name" value="ATPase_P-typ_transduc_dom_A_sf"/>
</dbReference>
<evidence type="ECO:0000313" key="12">
    <source>
        <dbReference type="Proteomes" id="UP000028725"/>
    </source>
</evidence>
<dbReference type="SMART" id="SM00831">
    <property type="entry name" value="Cation_ATPase_N"/>
    <property type="match status" value="1"/>
</dbReference>
<evidence type="ECO:0000256" key="4">
    <source>
        <dbReference type="ARBA" id="ARBA00022840"/>
    </source>
</evidence>
<dbReference type="InterPro" id="IPR036412">
    <property type="entry name" value="HAD-like_sf"/>
</dbReference>
<dbReference type="InterPro" id="IPR001757">
    <property type="entry name" value="P_typ_ATPase"/>
</dbReference>
<dbReference type="InterPro" id="IPR023299">
    <property type="entry name" value="ATPase_P-typ_cyto_dom_N"/>
</dbReference>
<keyword evidence="12" id="KW-1185">Reference proteome</keyword>
<evidence type="ECO:0000256" key="1">
    <source>
        <dbReference type="ARBA" id="ARBA00004141"/>
    </source>
</evidence>
<dbReference type="SUPFAM" id="SSF56784">
    <property type="entry name" value="HAD-like"/>
    <property type="match status" value="1"/>
</dbReference>
<dbReference type="Pfam" id="PF00689">
    <property type="entry name" value="Cation_ATPase_C"/>
    <property type="match status" value="1"/>
</dbReference>
<proteinExistence type="predicted"/>
<dbReference type="InterPro" id="IPR044492">
    <property type="entry name" value="P_typ_ATPase_HD_dom"/>
</dbReference>